<accession>A0AAD5M2G5</accession>
<dbReference type="EMBL" id="JAKCXM010000151">
    <property type="protein sequence ID" value="KAJ0400591.1"/>
    <property type="molecule type" value="Genomic_DNA"/>
</dbReference>
<protein>
    <recommendedName>
        <fullName evidence="4">PDZ domain-containing protein</fullName>
    </recommendedName>
</protein>
<evidence type="ECO:0000313" key="2">
    <source>
        <dbReference type="EMBL" id="KAJ0400591.1"/>
    </source>
</evidence>
<dbReference type="Proteomes" id="UP001209570">
    <property type="component" value="Unassembled WGS sequence"/>
</dbReference>
<organism evidence="2 3">
    <name type="scientific">Pythium insidiosum</name>
    <name type="common">Pythiosis disease agent</name>
    <dbReference type="NCBI Taxonomy" id="114742"/>
    <lineage>
        <taxon>Eukaryota</taxon>
        <taxon>Sar</taxon>
        <taxon>Stramenopiles</taxon>
        <taxon>Oomycota</taxon>
        <taxon>Peronosporomycetes</taxon>
        <taxon>Pythiales</taxon>
        <taxon>Pythiaceae</taxon>
        <taxon>Pythium</taxon>
    </lineage>
</organism>
<evidence type="ECO:0000313" key="3">
    <source>
        <dbReference type="Proteomes" id="UP001209570"/>
    </source>
</evidence>
<proteinExistence type="predicted"/>
<feature type="region of interest" description="Disordered" evidence="1">
    <location>
        <begin position="147"/>
        <end position="166"/>
    </location>
</feature>
<reference evidence="2" key="1">
    <citation type="submission" date="2021-12" db="EMBL/GenBank/DDBJ databases">
        <title>Prjna785345.</title>
        <authorList>
            <person name="Rujirawat T."/>
            <person name="Krajaejun T."/>
        </authorList>
    </citation>
    <scope>NUCLEOTIDE SEQUENCE</scope>
    <source>
        <strain evidence="2">Pi057C3</strain>
    </source>
</reference>
<comment type="caution">
    <text evidence="2">The sequence shown here is derived from an EMBL/GenBank/DDBJ whole genome shotgun (WGS) entry which is preliminary data.</text>
</comment>
<name>A0AAD5M2G5_PYTIN</name>
<dbReference type="AlphaFoldDB" id="A0AAD5M2G5"/>
<keyword evidence="3" id="KW-1185">Reference proteome</keyword>
<sequence length="283" mass="31228">MGNALCTCTGRADHEHDPGGRIARLEKALRKRALLDGGHELQTQSRTETDEEREARRHRAALCDDALVAHARLATVAAVASGAVDCETESDEYEYYCRQHGVTAALPARRRMNAAMAEAFRTKLREPIMSPRSKMALLVAQLDSGVTNQNDEDEEAGARPNRPRCDSAVEDDLGSALAREFHEEPEIVDDEDEYFEFVRIIVPPGPCGVVFQAPTDPTAPPTVDGFVRMYDGARGTIENSGLVKRGSVLCAINDLDVTRLPLTDVIRALNLSSHLEREFVFRK</sequence>
<gene>
    <name evidence="2" type="ORF">P43SY_009509</name>
</gene>
<evidence type="ECO:0000256" key="1">
    <source>
        <dbReference type="SAM" id="MobiDB-lite"/>
    </source>
</evidence>
<evidence type="ECO:0008006" key="4">
    <source>
        <dbReference type="Google" id="ProtNLM"/>
    </source>
</evidence>